<dbReference type="EMBL" id="CP034346">
    <property type="protein sequence ID" value="AZS16236.1"/>
    <property type="molecule type" value="Genomic_DNA"/>
</dbReference>
<sequence length="187" mass="20211">MNEKEKSHAGMLYQPGDPELVADRADTVKKLYEYNNIHPLDREARQIAIRGLLGKAGDNCVVEQPLFCTYGYNTTVGDNFFLNVNCKLMDSGKITIGNNVFIAPNVCLITEEHAMDVEQRLAGLEYTHPVNIGDNVWICAGAIVLPGVTIGANSVIGAGSVVTKDIPPDSLAVGNPCKVIRSLKKAL</sequence>
<keyword evidence="8" id="KW-1185">Reference proteome</keyword>
<name>A0A3S9V144_9BACL</name>
<dbReference type="InterPro" id="IPR001451">
    <property type="entry name" value="Hexapep"/>
</dbReference>
<comment type="similarity">
    <text evidence="1 5">Belongs to the transferase hexapeptide repeat family.</text>
</comment>
<dbReference type="Proteomes" id="UP000270678">
    <property type="component" value="Chromosome"/>
</dbReference>
<reference evidence="8" key="1">
    <citation type="submission" date="2018-12" db="EMBL/GenBank/DDBJ databases">
        <title>Complete genome sequence of Paenibacillus sp. MBLB1234.</title>
        <authorList>
            <person name="Nam Y.-D."/>
            <person name="Kang J."/>
            <person name="Chung W.-H."/>
            <person name="Park Y.S."/>
        </authorList>
    </citation>
    <scope>NUCLEOTIDE SEQUENCE [LARGE SCALE GENOMIC DNA]</scope>
    <source>
        <strain evidence="8">MBLB1234</strain>
    </source>
</reference>
<dbReference type="EC" id="2.3.1.-" evidence="5"/>
<gene>
    <name evidence="7" type="ORF">EI981_18485</name>
</gene>
<dbReference type="PANTHER" id="PTHR43017:SF1">
    <property type="entry name" value="ACETYLTRANSFERASE YJL218W-RELATED"/>
    <property type="match status" value="1"/>
</dbReference>
<evidence type="ECO:0000256" key="5">
    <source>
        <dbReference type="RuleBase" id="RU367021"/>
    </source>
</evidence>
<accession>A0A3S9V144</accession>
<evidence type="ECO:0000256" key="1">
    <source>
        <dbReference type="ARBA" id="ARBA00007274"/>
    </source>
</evidence>
<keyword evidence="4 5" id="KW-0012">Acyltransferase</keyword>
<keyword evidence="3" id="KW-0677">Repeat</keyword>
<keyword evidence="2 5" id="KW-0808">Transferase</keyword>
<evidence type="ECO:0000259" key="6">
    <source>
        <dbReference type="SMART" id="SM01266"/>
    </source>
</evidence>
<dbReference type="AlphaFoldDB" id="A0A3S9V144"/>
<dbReference type="SMART" id="SM01266">
    <property type="entry name" value="Mac"/>
    <property type="match status" value="1"/>
</dbReference>
<evidence type="ECO:0000256" key="3">
    <source>
        <dbReference type="ARBA" id="ARBA00022737"/>
    </source>
</evidence>
<dbReference type="SUPFAM" id="SSF51161">
    <property type="entry name" value="Trimeric LpxA-like enzymes"/>
    <property type="match status" value="1"/>
</dbReference>
<feature type="domain" description="Maltose/galactoside acetyltransferase" evidence="6">
    <location>
        <begin position="4"/>
        <end position="58"/>
    </location>
</feature>
<evidence type="ECO:0000256" key="4">
    <source>
        <dbReference type="ARBA" id="ARBA00023315"/>
    </source>
</evidence>
<organism evidence="7 8">
    <name type="scientific">Paenibacillus lutimineralis</name>
    <dbReference type="NCBI Taxonomy" id="2707005"/>
    <lineage>
        <taxon>Bacteria</taxon>
        <taxon>Bacillati</taxon>
        <taxon>Bacillota</taxon>
        <taxon>Bacilli</taxon>
        <taxon>Bacillales</taxon>
        <taxon>Paenibacillaceae</taxon>
        <taxon>Paenibacillus</taxon>
    </lineage>
</organism>
<evidence type="ECO:0000313" key="8">
    <source>
        <dbReference type="Proteomes" id="UP000270678"/>
    </source>
</evidence>
<dbReference type="KEGG" id="plut:EI981_18485"/>
<dbReference type="Pfam" id="PF12464">
    <property type="entry name" value="Mac"/>
    <property type="match status" value="1"/>
</dbReference>
<dbReference type="InterPro" id="IPR039369">
    <property type="entry name" value="LacA-like"/>
</dbReference>
<protein>
    <recommendedName>
        <fullName evidence="5">Acetyltransferase</fullName>
        <ecNumber evidence="5">2.3.1.-</ecNumber>
    </recommendedName>
</protein>
<proteinExistence type="inferred from homology"/>
<dbReference type="OrthoDB" id="9812571at2"/>
<dbReference type="RefSeq" id="WP_127000644.1">
    <property type="nucleotide sequence ID" value="NZ_CP034346.1"/>
</dbReference>
<dbReference type="Pfam" id="PF00132">
    <property type="entry name" value="Hexapep"/>
    <property type="match status" value="1"/>
</dbReference>
<dbReference type="Gene3D" id="2.160.10.10">
    <property type="entry name" value="Hexapeptide repeat proteins"/>
    <property type="match status" value="1"/>
</dbReference>
<dbReference type="GO" id="GO:0008870">
    <property type="term" value="F:galactoside O-acetyltransferase activity"/>
    <property type="evidence" value="ECO:0007669"/>
    <property type="project" value="TreeGrafter"/>
</dbReference>
<dbReference type="PANTHER" id="PTHR43017">
    <property type="entry name" value="GALACTOSIDE O-ACETYLTRANSFERASE"/>
    <property type="match status" value="1"/>
</dbReference>
<evidence type="ECO:0000313" key="7">
    <source>
        <dbReference type="EMBL" id="AZS16236.1"/>
    </source>
</evidence>
<dbReference type="InterPro" id="IPR024688">
    <property type="entry name" value="Mac_dom"/>
</dbReference>
<dbReference type="InterPro" id="IPR011004">
    <property type="entry name" value="Trimer_LpxA-like_sf"/>
</dbReference>
<dbReference type="FunFam" id="2.160.10.10:FF:000025">
    <property type="entry name" value="Hexapeptide-repeat containing-acetyltransferase"/>
    <property type="match status" value="1"/>
</dbReference>
<evidence type="ECO:0000256" key="2">
    <source>
        <dbReference type="ARBA" id="ARBA00022679"/>
    </source>
</evidence>
<dbReference type="CDD" id="cd03357">
    <property type="entry name" value="LbH_MAT_GAT"/>
    <property type="match status" value="1"/>
</dbReference>